<dbReference type="PANTHER" id="PTHR34571:SF1">
    <property type="entry name" value="(S)-UREIDOGLYCINE AMINOHYDROLASE"/>
    <property type="match status" value="1"/>
</dbReference>
<dbReference type="Gene3D" id="3.20.20.140">
    <property type="entry name" value="Metal-dependent hydrolases"/>
    <property type="match status" value="1"/>
</dbReference>
<evidence type="ECO:0000313" key="3">
    <source>
        <dbReference type="Proteomes" id="UP001596317"/>
    </source>
</evidence>
<dbReference type="InterPro" id="IPR011051">
    <property type="entry name" value="RmlC_Cupin_sf"/>
</dbReference>
<keyword evidence="2" id="KW-0378">Hydrolase</keyword>
<dbReference type="SUPFAM" id="SSF51182">
    <property type="entry name" value="RmlC-like cupins"/>
    <property type="match status" value="1"/>
</dbReference>
<evidence type="ECO:0000259" key="1">
    <source>
        <dbReference type="Pfam" id="PF07883"/>
    </source>
</evidence>
<dbReference type="InterPro" id="IPR044697">
    <property type="entry name" value="UGlyAH_cupin_C"/>
</dbReference>
<reference evidence="3" key="1">
    <citation type="journal article" date="2019" name="Int. J. Syst. Evol. Microbiol.">
        <title>The Global Catalogue of Microorganisms (GCM) 10K type strain sequencing project: providing services to taxonomists for standard genome sequencing and annotation.</title>
        <authorList>
            <consortium name="The Broad Institute Genomics Platform"/>
            <consortium name="The Broad Institute Genome Sequencing Center for Infectious Disease"/>
            <person name="Wu L."/>
            <person name="Ma J."/>
        </authorList>
    </citation>
    <scope>NUCLEOTIDE SEQUENCE [LARGE SCALE GENOMIC DNA]</scope>
    <source>
        <strain evidence="3">CCUG 63830</strain>
    </source>
</reference>
<dbReference type="PANTHER" id="PTHR34571">
    <property type="entry name" value="(S)-UREIDOGLYCINE AMINOHYDROLASE"/>
    <property type="match status" value="1"/>
</dbReference>
<dbReference type="EC" id="3.5.3.26" evidence="2"/>
<dbReference type="SUPFAM" id="SSF51338">
    <property type="entry name" value="Composite domain of metallo-dependent hydrolases"/>
    <property type="match status" value="1"/>
</dbReference>
<keyword evidence="3" id="KW-1185">Reference proteome</keyword>
<dbReference type="Gene3D" id="2.30.40.10">
    <property type="entry name" value="Urease, subunit C, domain 1"/>
    <property type="match status" value="1"/>
</dbReference>
<dbReference type="Pfam" id="PF07883">
    <property type="entry name" value="Cupin_2"/>
    <property type="match status" value="1"/>
</dbReference>
<dbReference type="GO" id="GO:0071522">
    <property type="term" value="F:ureidoglycine aminohydrolase activity"/>
    <property type="evidence" value="ECO:0007669"/>
    <property type="project" value="UniProtKB-EC"/>
</dbReference>
<dbReference type="CDD" id="cd02211">
    <property type="entry name" value="cupin_UGlyAH_N"/>
    <property type="match status" value="1"/>
</dbReference>
<name>A0ABW1ZRR0_9DEIO</name>
<sequence>MLLEDGYWRRGVPLPLLAAVSALHPARRFRLARKGALRVGHDADFALVRLDEPFTLTDLHDRHGGNPYRGERFRGRVQATYLRGQPVYRLTDQGAWFGDGRGQLLTPAPLDPAPALPSRRPMKHLGVTRSALHPSHAVLTPDTFVRTALAEWPGCALTLHIAPVMGLGARFVQFSAELPAGAQARESEHGFQRFVFVLEGSLDVQVGGETRTLGPSDHVFLPVGAAHTLRAQTPSRVAVFEKPYESAPGTPPPPVCWGNEQENPGAPFEGDERLIARKLLPDDPRFDFMMSTMSFAPGATLPYTEMHYMEHGLLMLSGEGLYKLQDHYHPVQAGDVIWMGAHCPQWYGALGREWTKYLLYKDMNRHPLTLEARP</sequence>
<dbReference type="EMBL" id="JBHSWB010000003">
    <property type="protein sequence ID" value="MFC6663348.1"/>
    <property type="molecule type" value="Genomic_DNA"/>
</dbReference>
<dbReference type="Gene3D" id="2.60.120.10">
    <property type="entry name" value="Jelly Rolls"/>
    <property type="match status" value="1"/>
</dbReference>
<evidence type="ECO:0000313" key="2">
    <source>
        <dbReference type="EMBL" id="MFC6663348.1"/>
    </source>
</evidence>
<protein>
    <submittedName>
        <fullName evidence="2">(S)-ureidoglycine aminohydrolase</fullName>
        <ecNumber evidence="2">3.5.3.26</ecNumber>
    </submittedName>
</protein>
<accession>A0ABW1ZRR0</accession>
<dbReference type="NCBIfam" id="TIGR03214">
    <property type="entry name" value="ura-cupin"/>
    <property type="match status" value="1"/>
</dbReference>
<gene>
    <name evidence="2" type="primary">allE</name>
    <name evidence="2" type="ORF">ACFP90_25260</name>
</gene>
<dbReference type="Proteomes" id="UP001596317">
    <property type="component" value="Unassembled WGS sequence"/>
</dbReference>
<dbReference type="InterPro" id="IPR013096">
    <property type="entry name" value="Cupin_2"/>
</dbReference>
<dbReference type="InterPro" id="IPR011059">
    <property type="entry name" value="Metal-dep_hydrolase_composite"/>
</dbReference>
<organism evidence="2 3">
    <name type="scientific">Deinococcus multiflagellatus</name>
    <dbReference type="NCBI Taxonomy" id="1656887"/>
    <lineage>
        <taxon>Bacteria</taxon>
        <taxon>Thermotogati</taxon>
        <taxon>Deinococcota</taxon>
        <taxon>Deinococci</taxon>
        <taxon>Deinococcales</taxon>
        <taxon>Deinococcaceae</taxon>
        <taxon>Deinococcus</taxon>
    </lineage>
</organism>
<dbReference type="RefSeq" id="WP_380059146.1">
    <property type="nucleotide sequence ID" value="NZ_JBHSWB010000003.1"/>
</dbReference>
<feature type="domain" description="Cupin type-2" evidence="1">
    <location>
        <begin position="177"/>
        <end position="237"/>
    </location>
</feature>
<dbReference type="InterPro" id="IPR014710">
    <property type="entry name" value="RmlC-like_jellyroll"/>
</dbReference>
<dbReference type="InterPro" id="IPR017627">
    <property type="entry name" value="UGHY"/>
</dbReference>
<proteinExistence type="predicted"/>
<dbReference type="CDD" id="cd02212">
    <property type="entry name" value="cupin_UGlyAH_C"/>
    <property type="match status" value="1"/>
</dbReference>
<dbReference type="InterPro" id="IPR044704">
    <property type="entry name" value="UGlyAH_cupin_N"/>
</dbReference>
<comment type="caution">
    <text evidence="2">The sequence shown here is derived from an EMBL/GenBank/DDBJ whole genome shotgun (WGS) entry which is preliminary data.</text>
</comment>